<name>A0A250J337_9BACT</name>
<organism evidence="2 3">
    <name type="scientific">Cystobacter fuscus</name>
    <dbReference type="NCBI Taxonomy" id="43"/>
    <lineage>
        <taxon>Bacteria</taxon>
        <taxon>Pseudomonadati</taxon>
        <taxon>Myxococcota</taxon>
        <taxon>Myxococcia</taxon>
        <taxon>Myxococcales</taxon>
        <taxon>Cystobacterineae</taxon>
        <taxon>Archangiaceae</taxon>
        <taxon>Cystobacter</taxon>
    </lineage>
</organism>
<dbReference type="InterPro" id="IPR018683">
    <property type="entry name" value="DUF2169"/>
</dbReference>
<accession>A0A250J337</accession>
<proteinExistence type="predicted"/>
<evidence type="ECO:0000313" key="3">
    <source>
        <dbReference type="Proteomes" id="UP000217257"/>
    </source>
</evidence>
<evidence type="ECO:0000313" key="2">
    <source>
        <dbReference type="EMBL" id="ATB38379.1"/>
    </source>
</evidence>
<gene>
    <name evidence="2" type="ORF">CYFUS_003813</name>
</gene>
<dbReference type="EMBL" id="CP022098">
    <property type="protein sequence ID" value="ATB38379.1"/>
    <property type="molecule type" value="Genomic_DNA"/>
</dbReference>
<dbReference type="Proteomes" id="UP000217257">
    <property type="component" value="Chromosome"/>
</dbReference>
<dbReference type="Pfam" id="PF09937">
    <property type="entry name" value="DUF2169"/>
    <property type="match status" value="1"/>
</dbReference>
<protein>
    <recommendedName>
        <fullName evidence="1">DUF2169 domain-containing protein</fullName>
    </recommendedName>
</protein>
<reference evidence="2 3" key="1">
    <citation type="submission" date="2017-06" db="EMBL/GenBank/DDBJ databases">
        <title>Sequencing and comparative analysis of myxobacterial genomes.</title>
        <authorList>
            <person name="Rupp O."/>
            <person name="Goesmann A."/>
            <person name="Sogaard-Andersen L."/>
        </authorList>
    </citation>
    <scope>NUCLEOTIDE SEQUENCE [LARGE SCALE GENOMIC DNA]</scope>
    <source>
        <strain evidence="2 3">DSM 52655</strain>
    </source>
</reference>
<dbReference type="AlphaFoldDB" id="A0A250J337"/>
<feature type="domain" description="DUF2169" evidence="1">
    <location>
        <begin position="3"/>
        <end position="224"/>
    </location>
</feature>
<evidence type="ECO:0000259" key="1">
    <source>
        <dbReference type="Pfam" id="PF09937"/>
    </source>
</evidence>
<dbReference type="KEGG" id="cfus:CYFUS_003813"/>
<sequence>MYVTGHAWAPQGKPTKEGVVGLRVGSCRKVARVFGPRVWQQGLLGVKPSAPQAYERMPLRWERSVGGASEPRNPVGCGLYASAKEAVDRPLPNVEDVERLLESPTQKLAPVGFGPVARHWEPRRGYAGTYDVQWVERRAPLWPKDFDERFFQAAAPGLNVASGLKGGEEVVLEGFSPDGRLEFLLPYSQLALENRLGRRIVRREFVLDGVHLEPDEAAVTLLWRATILLHGELAAYSESVIQEAFPRKELQ</sequence>